<evidence type="ECO:0000256" key="1">
    <source>
        <dbReference type="SAM" id="SignalP"/>
    </source>
</evidence>
<keyword evidence="3" id="KW-1185">Reference proteome</keyword>
<organism evidence="2 3">
    <name type="scientific">Cladophialophora chaetospira</name>
    <dbReference type="NCBI Taxonomy" id="386627"/>
    <lineage>
        <taxon>Eukaryota</taxon>
        <taxon>Fungi</taxon>
        <taxon>Dikarya</taxon>
        <taxon>Ascomycota</taxon>
        <taxon>Pezizomycotina</taxon>
        <taxon>Eurotiomycetes</taxon>
        <taxon>Chaetothyriomycetidae</taxon>
        <taxon>Chaetothyriales</taxon>
        <taxon>Herpotrichiellaceae</taxon>
        <taxon>Cladophialophora</taxon>
    </lineage>
</organism>
<accession>A0AA39CFH5</accession>
<feature type="chain" id="PRO_5041226222" evidence="1">
    <location>
        <begin position="21"/>
        <end position="193"/>
    </location>
</feature>
<comment type="caution">
    <text evidence="2">The sequence shown here is derived from an EMBL/GenBank/DDBJ whole genome shotgun (WGS) entry which is preliminary data.</text>
</comment>
<sequence>MYTSTLITGALSLLAIGATAAPTTSSLSPRQANPDNTIGLFLNSSQFDINALQTFRLSYANSSAYIGAIKYQSYSEPLVIGSLSGPDNSVSFLSIHSAPTGFQQMYIVPHQTQPVGFSVPHGGAPAGVSTGGFSFGPRGTLLHNGRNNFYACQNAELAELESWQIWWWGAGQPGGMSCKGPIKIVSGDACSRY</sequence>
<dbReference type="EMBL" id="JAPDRK010000014">
    <property type="protein sequence ID" value="KAJ9606401.1"/>
    <property type="molecule type" value="Genomic_DNA"/>
</dbReference>
<feature type="signal peptide" evidence="1">
    <location>
        <begin position="1"/>
        <end position="20"/>
    </location>
</feature>
<dbReference type="Proteomes" id="UP001172673">
    <property type="component" value="Unassembled WGS sequence"/>
</dbReference>
<dbReference type="AlphaFoldDB" id="A0AA39CFH5"/>
<evidence type="ECO:0000313" key="3">
    <source>
        <dbReference type="Proteomes" id="UP001172673"/>
    </source>
</evidence>
<reference evidence="2" key="1">
    <citation type="submission" date="2022-10" db="EMBL/GenBank/DDBJ databases">
        <title>Culturing micro-colonial fungi from biological soil crusts in the Mojave desert and describing Neophaeococcomyces mojavensis, and introducing the new genera and species Taxawa tesnikishii.</title>
        <authorList>
            <person name="Kurbessoian T."/>
            <person name="Stajich J.E."/>
        </authorList>
    </citation>
    <scope>NUCLEOTIDE SEQUENCE</scope>
    <source>
        <strain evidence="2">TK_41</strain>
    </source>
</reference>
<protein>
    <submittedName>
        <fullName evidence="2">Uncharacterized protein</fullName>
    </submittedName>
</protein>
<gene>
    <name evidence="2" type="ORF">H2200_009362</name>
</gene>
<evidence type="ECO:0000313" key="2">
    <source>
        <dbReference type="EMBL" id="KAJ9606401.1"/>
    </source>
</evidence>
<name>A0AA39CFH5_9EURO</name>
<keyword evidence="1" id="KW-0732">Signal</keyword>
<proteinExistence type="predicted"/>